<organism evidence="1 2">
    <name type="scientific">Sphingobacterium siyangense</name>
    <dbReference type="NCBI Taxonomy" id="459529"/>
    <lineage>
        <taxon>Bacteria</taxon>
        <taxon>Pseudomonadati</taxon>
        <taxon>Bacteroidota</taxon>
        <taxon>Sphingobacteriia</taxon>
        <taxon>Sphingobacteriales</taxon>
        <taxon>Sphingobacteriaceae</taxon>
        <taxon>Sphingobacterium</taxon>
    </lineage>
</organism>
<dbReference type="EMBL" id="MCAQ01000004">
    <property type="protein sequence ID" value="RKF39516.1"/>
    <property type="molecule type" value="Genomic_DNA"/>
</dbReference>
<name>A0A420G2R7_9SPHI</name>
<comment type="caution">
    <text evidence="1">The sequence shown here is derived from an EMBL/GenBank/DDBJ whole genome shotgun (WGS) entry which is preliminary data.</text>
</comment>
<gene>
    <name evidence="1" type="ORF">BCY89_24145</name>
</gene>
<keyword evidence="2" id="KW-1185">Reference proteome</keyword>
<protein>
    <submittedName>
        <fullName evidence="1">Uncharacterized protein</fullName>
    </submittedName>
</protein>
<dbReference type="RefSeq" id="WP_120333420.1">
    <property type="nucleotide sequence ID" value="NZ_MCAQ01000004.1"/>
</dbReference>
<evidence type="ECO:0000313" key="1">
    <source>
        <dbReference type="EMBL" id="RKF39516.1"/>
    </source>
</evidence>
<dbReference type="AlphaFoldDB" id="A0A420G2R7"/>
<dbReference type="Proteomes" id="UP000286402">
    <property type="component" value="Unassembled WGS sequence"/>
</dbReference>
<evidence type="ECO:0000313" key="2">
    <source>
        <dbReference type="Proteomes" id="UP000286402"/>
    </source>
</evidence>
<accession>A0A420G2R7</accession>
<reference evidence="1 2" key="1">
    <citation type="submission" date="2016-07" db="EMBL/GenBank/DDBJ databases">
        <title>Genome analysis of Sphingobacterium siyangense T12B17.</title>
        <authorList>
            <person name="Xu D."/>
            <person name="Su Y."/>
            <person name="Zheng S."/>
        </authorList>
    </citation>
    <scope>NUCLEOTIDE SEQUENCE [LARGE SCALE GENOMIC DNA]</scope>
    <source>
        <strain evidence="1 2">T12B17</strain>
    </source>
</reference>
<proteinExistence type="predicted"/>
<sequence>MERRQDYIERQLSKFGEALFLKFGDLKCVNEGMDQNFFATLKEILSLDLLKSSVSEELLDVYLEKSLINRSDILDIIKFSLASVYKNEYDNVLARNVLSMIDFLQKDSENYLVELYFIKSRINELLAQSNNTLK</sequence>